<dbReference type="OrthoDB" id="137027at2157"/>
<gene>
    <name evidence="1" type="ORF">DV733_14975</name>
</gene>
<dbReference type="Pfam" id="PF19101">
    <property type="entry name" value="DUF5788"/>
    <property type="match status" value="1"/>
</dbReference>
<evidence type="ECO:0000313" key="2">
    <source>
        <dbReference type="Proteomes" id="UP000296706"/>
    </source>
</evidence>
<name>A0A4D6HEE5_9EURY</name>
<protein>
    <submittedName>
        <fullName evidence="1">Uncharacterized protein</fullName>
    </submittedName>
</protein>
<reference evidence="1 2" key="1">
    <citation type="journal article" date="2019" name="Nat. Commun.">
        <title>A new type of DNA phosphorothioation-based antiviral system in archaea.</title>
        <authorList>
            <person name="Xiong L."/>
            <person name="Liu S."/>
            <person name="Chen S."/>
            <person name="Xiao Y."/>
            <person name="Zhu B."/>
            <person name="Gao Y."/>
            <person name="Zhang Y."/>
            <person name="Chen B."/>
            <person name="Luo J."/>
            <person name="Deng Z."/>
            <person name="Chen X."/>
            <person name="Wang L."/>
            <person name="Chen S."/>
        </authorList>
    </citation>
    <scope>NUCLEOTIDE SEQUENCE [LARGE SCALE GENOMIC DNA]</scope>
    <source>
        <strain evidence="1 2">CBA1105</strain>
    </source>
</reference>
<keyword evidence="2" id="KW-1185">Reference proteome</keyword>
<dbReference type="AlphaFoldDB" id="A0A4D6HEE5"/>
<accession>A0A4D6HEE5</accession>
<dbReference type="InterPro" id="IPR043900">
    <property type="entry name" value="DUF5788"/>
</dbReference>
<dbReference type="RefSeq" id="WP_049992776.1">
    <property type="nucleotide sequence ID" value="NZ_CP031310.1"/>
</dbReference>
<sequence>MSDDSGTVVPEERREELLERISKRGSTIGERIPEKITIDDHEIALRSFVWETKKQGVVPPEQRDDVQRVRATLKRERDRLKKRLKNDPLSTAEAESIAETIVGIDRAISALKSLREPDLREHAHEEYIASNKRWMNFINQLR</sequence>
<dbReference type="GeneID" id="39849189"/>
<dbReference type="Proteomes" id="UP000296706">
    <property type="component" value="Chromosome"/>
</dbReference>
<organism evidence="1 2">
    <name type="scientific">Halapricum salinum</name>
    <dbReference type="NCBI Taxonomy" id="1457250"/>
    <lineage>
        <taxon>Archaea</taxon>
        <taxon>Methanobacteriati</taxon>
        <taxon>Methanobacteriota</taxon>
        <taxon>Stenosarchaea group</taxon>
        <taxon>Halobacteria</taxon>
        <taxon>Halobacteriales</taxon>
        <taxon>Haloarculaceae</taxon>
        <taxon>Halapricum</taxon>
    </lineage>
</organism>
<dbReference type="KEGG" id="hsn:DV733_14975"/>
<proteinExistence type="predicted"/>
<dbReference type="EMBL" id="CP031310">
    <property type="protein sequence ID" value="QCC52454.1"/>
    <property type="molecule type" value="Genomic_DNA"/>
</dbReference>
<evidence type="ECO:0000313" key="1">
    <source>
        <dbReference type="EMBL" id="QCC52454.1"/>
    </source>
</evidence>